<reference evidence="2" key="1">
    <citation type="submission" date="2007-04" db="EMBL/GenBank/DDBJ databases">
        <title>Annotation of Pediculus humanus corporis strain USDA.</title>
        <authorList>
            <person name="Kirkness E."/>
            <person name="Hannick L."/>
            <person name="Hass B."/>
            <person name="Bruggner R."/>
            <person name="Lawson D."/>
            <person name="Bidwell S."/>
            <person name="Joardar V."/>
            <person name="Caler E."/>
            <person name="Walenz B."/>
            <person name="Inman J."/>
            <person name="Schobel S."/>
            <person name="Galinsky K."/>
            <person name="Amedeo P."/>
            <person name="Strausberg R."/>
        </authorList>
    </citation>
    <scope>NUCLEOTIDE SEQUENCE</scope>
    <source>
        <strain evidence="2">USDA</strain>
    </source>
</reference>
<dbReference type="Pfam" id="PF05024">
    <property type="entry name" value="Gpi1"/>
    <property type="match status" value="1"/>
</dbReference>
<dbReference type="eggNOG" id="KOG1183">
    <property type="taxonomic scope" value="Eukaryota"/>
</dbReference>
<evidence type="ECO:0000313" key="2">
    <source>
        <dbReference type="EMBL" id="EEB16601.1"/>
    </source>
</evidence>
<feature type="transmembrane region" description="Helical" evidence="1">
    <location>
        <begin position="349"/>
        <end position="367"/>
    </location>
</feature>
<dbReference type="EMBL" id="DS235760">
    <property type="protein sequence ID" value="EEB16601.1"/>
    <property type="molecule type" value="Genomic_DNA"/>
</dbReference>
<dbReference type="EMBL" id="AAZO01005247">
    <property type="status" value="NOT_ANNOTATED_CDS"/>
    <property type="molecule type" value="Genomic_DNA"/>
</dbReference>
<feature type="transmembrane region" description="Helical" evidence="1">
    <location>
        <begin position="316"/>
        <end position="343"/>
    </location>
</feature>
<evidence type="ECO:0008006" key="5">
    <source>
        <dbReference type="Google" id="ProtNLM"/>
    </source>
</evidence>
<keyword evidence="1" id="KW-1133">Transmembrane helix</keyword>
<organism>
    <name type="scientific">Pediculus humanus subsp. corporis</name>
    <name type="common">Body louse</name>
    <dbReference type="NCBI Taxonomy" id="121224"/>
    <lineage>
        <taxon>Eukaryota</taxon>
        <taxon>Metazoa</taxon>
        <taxon>Ecdysozoa</taxon>
        <taxon>Arthropoda</taxon>
        <taxon>Hexapoda</taxon>
        <taxon>Insecta</taxon>
        <taxon>Pterygota</taxon>
        <taxon>Neoptera</taxon>
        <taxon>Paraneoptera</taxon>
        <taxon>Psocodea</taxon>
        <taxon>Troctomorpha</taxon>
        <taxon>Phthiraptera</taxon>
        <taxon>Anoplura</taxon>
        <taxon>Pediculidae</taxon>
        <taxon>Pediculus</taxon>
    </lineage>
</organism>
<accession>E0VT95</accession>
<dbReference type="AlphaFoldDB" id="E0VT95"/>
<dbReference type="CTD" id="8230139"/>
<dbReference type="InterPro" id="IPR007720">
    <property type="entry name" value="PigQ/GPI1"/>
</dbReference>
<dbReference type="OrthoDB" id="70250at2759"/>
<dbReference type="Proteomes" id="UP000009046">
    <property type="component" value="Unassembled WGS sequence"/>
</dbReference>
<protein>
    <recommendedName>
        <fullName evidence="5">Phosphatidylinositol N-acetylglucosaminyltransferase subunit Q</fullName>
    </recommendedName>
</protein>
<keyword evidence="1" id="KW-0472">Membrane</keyword>
<reference evidence="2" key="2">
    <citation type="submission" date="2007-04" db="EMBL/GenBank/DDBJ databases">
        <title>The genome of the human body louse.</title>
        <authorList>
            <consortium name="The Human Body Louse Genome Consortium"/>
            <person name="Kirkness E."/>
            <person name="Walenz B."/>
            <person name="Hass B."/>
            <person name="Bruggner R."/>
            <person name="Strausberg R."/>
        </authorList>
    </citation>
    <scope>NUCLEOTIDE SEQUENCE</scope>
    <source>
        <strain evidence="2">USDA</strain>
    </source>
</reference>
<feature type="transmembrane region" description="Helical" evidence="1">
    <location>
        <begin position="285"/>
        <end position="304"/>
    </location>
</feature>
<dbReference type="RefSeq" id="XP_002429339.1">
    <property type="nucleotide sequence ID" value="XM_002429294.1"/>
</dbReference>
<reference evidence="3" key="3">
    <citation type="submission" date="2021-02" db="UniProtKB">
        <authorList>
            <consortium name="EnsemblMetazoa"/>
        </authorList>
    </citation>
    <scope>IDENTIFICATION</scope>
    <source>
        <strain evidence="3">USDA</strain>
    </source>
</reference>
<proteinExistence type="predicted"/>
<evidence type="ECO:0000256" key="1">
    <source>
        <dbReference type="SAM" id="Phobius"/>
    </source>
</evidence>
<dbReference type="EnsemblMetazoa" id="PHUM429660-RA">
    <property type="protein sequence ID" value="PHUM429660-PA"/>
    <property type="gene ID" value="PHUM429660"/>
</dbReference>
<feature type="transmembrane region" description="Helical" evidence="1">
    <location>
        <begin position="388"/>
        <end position="421"/>
    </location>
</feature>
<evidence type="ECO:0000313" key="4">
    <source>
        <dbReference type="Proteomes" id="UP000009046"/>
    </source>
</evidence>
<dbReference type="PANTHER" id="PTHR21329:SF3">
    <property type="entry name" value="PHOSPHATIDYLINOSITOL N-ACETYLGLUCOSAMINYLTRANSFERASE SUBUNIT Q"/>
    <property type="match status" value="1"/>
</dbReference>
<gene>
    <name evidence="3" type="primary">8230139</name>
    <name evidence="2" type="ORF">Phum_PHUM429660</name>
</gene>
<name>E0VT95_PEDHC</name>
<dbReference type="HOGENOM" id="CLU_519937_0_0_1"/>
<dbReference type="GO" id="GO:0006506">
    <property type="term" value="P:GPI anchor biosynthetic process"/>
    <property type="evidence" value="ECO:0007669"/>
    <property type="project" value="InterPro"/>
</dbReference>
<keyword evidence="4" id="KW-1185">Reference proteome</keyword>
<feature type="transmembrane region" description="Helical" evidence="1">
    <location>
        <begin position="186"/>
        <end position="205"/>
    </location>
</feature>
<feature type="transmembrane region" description="Helical" evidence="1">
    <location>
        <begin position="154"/>
        <end position="174"/>
    </location>
</feature>
<dbReference type="KEGG" id="phu:Phum_PHUM429660"/>
<dbReference type="GO" id="GO:0016020">
    <property type="term" value="C:membrane"/>
    <property type="evidence" value="ECO:0007669"/>
    <property type="project" value="InterPro"/>
</dbReference>
<feature type="transmembrane region" description="Helical" evidence="1">
    <location>
        <begin position="217"/>
        <end position="238"/>
    </location>
</feature>
<dbReference type="InParanoid" id="E0VT95"/>
<dbReference type="GeneID" id="8230139"/>
<sequence length="436" mass="50895">MYTVNKNRKTIVIFFPFILEDNIQLILYGDLNSFSDVVNIFFTVKITEANKPTNFKCICENFSSEQERHKNWIFITIKNKTLKIKTLKLNGINENYKEFLILWINYNYKLFSTCEFSTSKTSKASFSKESYFSHLINKVDENINYEKKKKNDYYGAKIFNLLLNFVFLIVHKLTQKSKKILFLSKYLSIVLHLNNYFDALLWALKSIKRKQKIDVKVTNFLLSSVLDTILGIIFLNWLNSKISLDSSATIFLNSAESIVDSIKNLINWLSGDPAGLKLNCAFNQILANFFIFHIEIWWNFLGYIKFIVKIIFQIFLILGLMGITFQASIAIDLLALVSFHIFFIHAYAAKLYSIQSSTLISLWRLFLGKKKNPLRGKVDSCDYTPEQLFVGTLAFTILLFLLPTTLLYYVVFTSVTAIWFYQFTQHFYGLSDLRKY</sequence>
<evidence type="ECO:0000313" key="3">
    <source>
        <dbReference type="EnsemblMetazoa" id="PHUM429660-PA"/>
    </source>
</evidence>
<dbReference type="VEuPathDB" id="VectorBase:PHUM429660"/>
<dbReference type="FunCoup" id="E0VT95">
    <property type="interactions" value="83"/>
</dbReference>
<dbReference type="STRING" id="121224.E0VT95"/>
<keyword evidence="1" id="KW-0812">Transmembrane</keyword>
<dbReference type="GO" id="GO:0005783">
    <property type="term" value="C:endoplasmic reticulum"/>
    <property type="evidence" value="ECO:0007669"/>
    <property type="project" value="TreeGrafter"/>
</dbReference>
<dbReference type="PANTHER" id="PTHR21329">
    <property type="entry name" value="PHOSPHATIDYLINOSITOL N-ACETYLGLUCOSAMINYLTRANSFERASE SUBUNIT Q-RELATED"/>
    <property type="match status" value="1"/>
</dbReference>